<feature type="transmembrane region" description="Helical" evidence="1">
    <location>
        <begin position="189"/>
        <end position="207"/>
    </location>
</feature>
<gene>
    <name evidence="2" type="ORF">SAMN05216186_11514</name>
</gene>
<dbReference type="Proteomes" id="UP000198706">
    <property type="component" value="Unassembled WGS sequence"/>
</dbReference>
<accession>A0A1G9HFQ1</accession>
<feature type="transmembrane region" description="Helical" evidence="1">
    <location>
        <begin position="250"/>
        <end position="272"/>
    </location>
</feature>
<keyword evidence="1" id="KW-0472">Membrane</keyword>
<keyword evidence="1" id="KW-0812">Transmembrane</keyword>
<evidence type="ECO:0000256" key="1">
    <source>
        <dbReference type="SAM" id="Phobius"/>
    </source>
</evidence>
<evidence type="ECO:0000313" key="3">
    <source>
        <dbReference type="Proteomes" id="UP000198706"/>
    </source>
</evidence>
<dbReference type="AlphaFoldDB" id="A0A1G9HFQ1"/>
<proteinExistence type="predicted"/>
<sequence>MERWSDRPAPELNDDLIDKLVILSTEFFKNHSSQIAKFAPPIVGFALFLRYFHTHHFYPSFDLLQFSSLLLGAGMVGFAIIGTLWLWLLAPGLWIFHGFIEKQDIRQSIKASFPAHESKRIGHVFLLVFLCFVGPYSLCSVMLASVLIFSPSLYLIALLGLSLLIALLFGIAIQFVFKLPKYSFFRYTFNAWAAVLIVNAMAFTLIADTKNFIDDLNGDHLKILAIYLIPLGACLTAAICAMGSFGGLRYAAHFSLLFALIIAFYSGILAGLPDRTMKSLGLGNYQAESIVLEPQYCSETMLKNLPLTPDCSLTDVHVVWSLGETLTLILGSNNDARQVQIPSRFLKTIIRQE</sequence>
<dbReference type="EMBL" id="FNFD01000015">
    <property type="protein sequence ID" value="SDL11283.1"/>
    <property type="molecule type" value="Genomic_DNA"/>
</dbReference>
<feature type="transmembrane region" description="Helical" evidence="1">
    <location>
        <begin position="73"/>
        <end position="100"/>
    </location>
</feature>
<dbReference type="STRING" id="137658.SAMN05216186_11514"/>
<evidence type="ECO:0000313" key="2">
    <source>
        <dbReference type="EMBL" id="SDL11283.1"/>
    </source>
</evidence>
<feature type="transmembrane region" description="Helical" evidence="1">
    <location>
        <begin position="154"/>
        <end position="177"/>
    </location>
</feature>
<reference evidence="2 3" key="1">
    <citation type="submission" date="2016-10" db="EMBL/GenBank/DDBJ databases">
        <authorList>
            <person name="de Groot N.N."/>
        </authorList>
    </citation>
    <scope>NUCLEOTIDE SEQUENCE [LARGE SCALE GENOMIC DNA]</scope>
    <source>
        <strain evidence="2 3">JCM 21544</strain>
    </source>
</reference>
<feature type="transmembrane region" description="Helical" evidence="1">
    <location>
        <begin position="35"/>
        <end position="53"/>
    </location>
</feature>
<feature type="transmembrane region" description="Helical" evidence="1">
    <location>
        <begin position="223"/>
        <end position="243"/>
    </location>
</feature>
<protein>
    <submittedName>
        <fullName evidence="2">Uncharacterized protein</fullName>
    </submittedName>
</protein>
<feature type="transmembrane region" description="Helical" evidence="1">
    <location>
        <begin position="121"/>
        <end position="148"/>
    </location>
</feature>
<organism evidence="2 3">
    <name type="scientific">Pseudomonas indica</name>
    <dbReference type="NCBI Taxonomy" id="137658"/>
    <lineage>
        <taxon>Bacteria</taxon>
        <taxon>Pseudomonadati</taxon>
        <taxon>Pseudomonadota</taxon>
        <taxon>Gammaproteobacteria</taxon>
        <taxon>Pseudomonadales</taxon>
        <taxon>Pseudomonadaceae</taxon>
        <taxon>Pseudomonas</taxon>
    </lineage>
</organism>
<keyword evidence="1" id="KW-1133">Transmembrane helix</keyword>
<name>A0A1G9HFQ1_9PSED</name>
<keyword evidence="3" id="KW-1185">Reference proteome</keyword>